<protein>
    <submittedName>
        <fullName evidence="1">Uncharacterized protein</fullName>
    </submittedName>
</protein>
<dbReference type="EMBL" id="LAZR01025127">
    <property type="protein sequence ID" value="KKL72896.1"/>
    <property type="molecule type" value="Genomic_DNA"/>
</dbReference>
<gene>
    <name evidence="1" type="ORF">LCGC14_2080330</name>
</gene>
<dbReference type="AlphaFoldDB" id="A0A0F9F359"/>
<comment type="caution">
    <text evidence="1">The sequence shown here is derived from an EMBL/GenBank/DDBJ whole genome shotgun (WGS) entry which is preliminary data.</text>
</comment>
<accession>A0A0F9F359</accession>
<proteinExistence type="predicted"/>
<name>A0A0F9F359_9ZZZZ</name>
<sequence length="66" mass="7416">MIVTETGKYRLTQDWSSRGSISIAHFGKGHIIIIDQVDPKNRKVIGPALLDWVSWKLPVEPVTNSD</sequence>
<organism evidence="1">
    <name type="scientific">marine sediment metagenome</name>
    <dbReference type="NCBI Taxonomy" id="412755"/>
    <lineage>
        <taxon>unclassified sequences</taxon>
        <taxon>metagenomes</taxon>
        <taxon>ecological metagenomes</taxon>
    </lineage>
</organism>
<reference evidence="1" key="1">
    <citation type="journal article" date="2015" name="Nature">
        <title>Complex archaea that bridge the gap between prokaryotes and eukaryotes.</title>
        <authorList>
            <person name="Spang A."/>
            <person name="Saw J.H."/>
            <person name="Jorgensen S.L."/>
            <person name="Zaremba-Niedzwiedzka K."/>
            <person name="Martijn J."/>
            <person name="Lind A.E."/>
            <person name="van Eijk R."/>
            <person name="Schleper C."/>
            <person name="Guy L."/>
            <person name="Ettema T.J."/>
        </authorList>
    </citation>
    <scope>NUCLEOTIDE SEQUENCE</scope>
</reference>
<evidence type="ECO:0000313" key="1">
    <source>
        <dbReference type="EMBL" id="KKL72896.1"/>
    </source>
</evidence>